<organism evidence="2 3">
    <name type="scientific">Protopolystoma xenopodis</name>
    <dbReference type="NCBI Taxonomy" id="117903"/>
    <lineage>
        <taxon>Eukaryota</taxon>
        <taxon>Metazoa</taxon>
        <taxon>Spiralia</taxon>
        <taxon>Lophotrochozoa</taxon>
        <taxon>Platyhelminthes</taxon>
        <taxon>Monogenea</taxon>
        <taxon>Polyopisthocotylea</taxon>
        <taxon>Polystomatidea</taxon>
        <taxon>Polystomatidae</taxon>
        <taxon>Protopolystoma</taxon>
    </lineage>
</organism>
<feature type="transmembrane region" description="Helical" evidence="1">
    <location>
        <begin position="93"/>
        <end position="118"/>
    </location>
</feature>
<dbReference type="Proteomes" id="UP000784294">
    <property type="component" value="Unassembled WGS sequence"/>
</dbReference>
<keyword evidence="1" id="KW-0472">Membrane</keyword>
<sequence>MSISHRNTYNALRHRSDAELRETLRQKFSDNLKHRRQEFVNRLRCLNQASLCDSKADESSEDLSLGSDLDHEMLQVRRKLLSVLMEEAQVCTILFSALSVYITLVTHSELLFIITVFYKA</sequence>
<evidence type="ECO:0000313" key="2">
    <source>
        <dbReference type="EMBL" id="VEL13551.1"/>
    </source>
</evidence>
<keyword evidence="1" id="KW-1133">Transmembrane helix</keyword>
<evidence type="ECO:0000256" key="1">
    <source>
        <dbReference type="SAM" id="Phobius"/>
    </source>
</evidence>
<keyword evidence="3" id="KW-1185">Reference proteome</keyword>
<protein>
    <submittedName>
        <fullName evidence="2">Uncharacterized protein</fullName>
    </submittedName>
</protein>
<name>A0A448WK05_9PLAT</name>
<gene>
    <name evidence="2" type="ORF">PXEA_LOCUS6991</name>
</gene>
<evidence type="ECO:0000313" key="3">
    <source>
        <dbReference type="Proteomes" id="UP000784294"/>
    </source>
</evidence>
<dbReference type="AlphaFoldDB" id="A0A448WK05"/>
<accession>A0A448WK05</accession>
<proteinExistence type="predicted"/>
<comment type="caution">
    <text evidence="2">The sequence shown here is derived from an EMBL/GenBank/DDBJ whole genome shotgun (WGS) entry which is preliminary data.</text>
</comment>
<keyword evidence="1" id="KW-0812">Transmembrane</keyword>
<reference evidence="2" key="1">
    <citation type="submission" date="2018-11" db="EMBL/GenBank/DDBJ databases">
        <authorList>
            <consortium name="Pathogen Informatics"/>
        </authorList>
    </citation>
    <scope>NUCLEOTIDE SEQUENCE</scope>
</reference>
<dbReference type="EMBL" id="CAAALY010018135">
    <property type="protein sequence ID" value="VEL13551.1"/>
    <property type="molecule type" value="Genomic_DNA"/>
</dbReference>